<dbReference type="InterPro" id="IPR001806">
    <property type="entry name" value="Small_GTPase"/>
</dbReference>
<dbReference type="GO" id="GO:0003924">
    <property type="term" value="F:GTPase activity"/>
    <property type="evidence" value="ECO:0007669"/>
    <property type="project" value="InterPro"/>
</dbReference>
<evidence type="ECO:0000313" key="2">
    <source>
        <dbReference type="EMBL" id="EKM51168.1"/>
    </source>
</evidence>
<dbReference type="Proteomes" id="UP000008370">
    <property type="component" value="Unassembled WGS sequence"/>
</dbReference>
<dbReference type="SMART" id="SM00174">
    <property type="entry name" value="RHO"/>
    <property type="match status" value="1"/>
</dbReference>
<dbReference type="GeneID" id="18918483"/>
<dbReference type="EMBL" id="JH930477">
    <property type="protein sequence ID" value="EKM51168.1"/>
    <property type="molecule type" value="Genomic_DNA"/>
</dbReference>
<reference evidence="2 3" key="1">
    <citation type="journal article" date="2012" name="BMC Genomics">
        <title>Comparative genomics of the white-rot fungi, Phanerochaete carnosa and P. chrysosporium, to elucidate the genetic basis of the distinct wood types they colonize.</title>
        <authorList>
            <person name="Suzuki H."/>
            <person name="MacDonald J."/>
            <person name="Syed K."/>
            <person name="Salamov A."/>
            <person name="Hori C."/>
            <person name="Aerts A."/>
            <person name="Henrissat B."/>
            <person name="Wiebenga A."/>
            <person name="vanKuyk P.A."/>
            <person name="Barry K."/>
            <person name="Lindquist E."/>
            <person name="LaButti K."/>
            <person name="Lapidus A."/>
            <person name="Lucas S."/>
            <person name="Coutinho P."/>
            <person name="Gong Y."/>
            <person name="Samejima M."/>
            <person name="Mahadevan R."/>
            <person name="Abou-Zaid M."/>
            <person name="de Vries R.P."/>
            <person name="Igarashi K."/>
            <person name="Yadav J.S."/>
            <person name="Grigoriev I.V."/>
            <person name="Master E.R."/>
        </authorList>
    </citation>
    <scope>NUCLEOTIDE SEQUENCE [LARGE SCALE GENOMIC DNA]</scope>
    <source>
        <strain evidence="2 3">HHB-10118-sp</strain>
    </source>
</reference>
<dbReference type="KEGG" id="pco:PHACADRAFT_263174"/>
<sequence>MEAEVLKKAVCGATLSAGCRTRKVECEGKRVGVHVWDTAGLERFRAITRNYYHRAQGILLVYDVTRRDTFDALQSWYDEIKKYARDGVVVALVGNKIDEQDSPRQVSYQEGHEFAQRHDILFFEVSAFTGQRVEDTFTQVIRRMLVPGARTTAGPAARSVELDNPSIGAAPTTNCWC</sequence>
<dbReference type="CDD" id="cd00154">
    <property type="entry name" value="Rab"/>
    <property type="match status" value="1"/>
</dbReference>
<dbReference type="PROSITE" id="PS51257">
    <property type="entry name" value="PROKAR_LIPOPROTEIN"/>
    <property type="match status" value="1"/>
</dbReference>
<dbReference type="InterPro" id="IPR027417">
    <property type="entry name" value="P-loop_NTPase"/>
</dbReference>
<dbReference type="HOGENOM" id="CLU_041217_10_7_1"/>
<gene>
    <name evidence="2" type="ORF">PHACADRAFT_263174</name>
</gene>
<dbReference type="Gene3D" id="3.40.50.300">
    <property type="entry name" value="P-loop containing nucleotide triphosphate hydrolases"/>
    <property type="match status" value="1"/>
</dbReference>
<name>K5VIQ5_PHACS</name>
<dbReference type="InParanoid" id="K5VIQ5"/>
<dbReference type="STRING" id="650164.K5VIQ5"/>
<proteinExistence type="inferred from homology"/>
<dbReference type="InterPro" id="IPR005225">
    <property type="entry name" value="Small_GTP-bd"/>
</dbReference>
<dbReference type="PRINTS" id="PR00449">
    <property type="entry name" value="RASTRNSFRMNG"/>
</dbReference>
<dbReference type="NCBIfam" id="TIGR00231">
    <property type="entry name" value="small_GTP"/>
    <property type="match status" value="1"/>
</dbReference>
<keyword evidence="3" id="KW-1185">Reference proteome</keyword>
<dbReference type="OrthoDB" id="9989112at2759"/>
<evidence type="ECO:0000256" key="1">
    <source>
        <dbReference type="ARBA" id="ARBA00006270"/>
    </source>
</evidence>
<dbReference type="SUPFAM" id="SSF52540">
    <property type="entry name" value="P-loop containing nucleoside triphosphate hydrolases"/>
    <property type="match status" value="1"/>
</dbReference>
<organism evidence="2 3">
    <name type="scientific">Phanerochaete carnosa (strain HHB-10118-sp)</name>
    <name type="common">White-rot fungus</name>
    <name type="synonym">Peniophora carnosa</name>
    <dbReference type="NCBI Taxonomy" id="650164"/>
    <lineage>
        <taxon>Eukaryota</taxon>
        <taxon>Fungi</taxon>
        <taxon>Dikarya</taxon>
        <taxon>Basidiomycota</taxon>
        <taxon>Agaricomycotina</taxon>
        <taxon>Agaricomycetes</taxon>
        <taxon>Polyporales</taxon>
        <taxon>Phanerochaetaceae</taxon>
        <taxon>Phanerochaete</taxon>
    </lineage>
</organism>
<dbReference type="GO" id="GO:0005525">
    <property type="term" value="F:GTP binding"/>
    <property type="evidence" value="ECO:0007669"/>
    <property type="project" value="InterPro"/>
</dbReference>
<evidence type="ECO:0000313" key="3">
    <source>
        <dbReference type="Proteomes" id="UP000008370"/>
    </source>
</evidence>
<dbReference type="PANTHER" id="PTHR47979">
    <property type="entry name" value="DRAB11-RELATED"/>
    <property type="match status" value="1"/>
</dbReference>
<comment type="similarity">
    <text evidence="1">Belongs to the small GTPase superfamily. Rab family.</text>
</comment>
<dbReference type="AlphaFoldDB" id="K5VIQ5"/>
<accession>K5VIQ5</accession>
<dbReference type="PROSITE" id="PS51419">
    <property type="entry name" value="RAB"/>
    <property type="match status" value="1"/>
</dbReference>
<dbReference type="SMART" id="SM00175">
    <property type="entry name" value="RAB"/>
    <property type="match status" value="1"/>
</dbReference>
<dbReference type="SMART" id="SM00173">
    <property type="entry name" value="RAS"/>
    <property type="match status" value="1"/>
</dbReference>
<protein>
    <submittedName>
        <fullName evidence="2">Uncharacterized protein</fullName>
    </submittedName>
</protein>
<dbReference type="Pfam" id="PF00071">
    <property type="entry name" value="Ras"/>
    <property type="match status" value="1"/>
</dbReference>
<dbReference type="InterPro" id="IPR050209">
    <property type="entry name" value="Rab_GTPases_membrane_traffic"/>
</dbReference>
<dbReference type="PROSITE" id="PS51421">
    <property type="entry name" value="RAS"/>
    <property type="match status" value="1"/>
</dbReference>
<dbReference type="FunFam" id="3.40.50.300:FF:001447">
    <property type="entry name" value="Ras-related protein Rab-1B"/>
    <property type="match status" value="1"/>
</dbReference>
<dbReference type="RefSeq" id="XP_007400322.1">
    <property type="nucleotide sequence ID" value="XM_007400260.1"/>
</dbReference>